<dbReference type="UniPathway" id="UPA00219"/>
<dbReference type="InterPro" id="IPR011601">
    <property type="entry name" value="MurB_C"/>
</dbReference>
<dbReference type="GO" id="GO:0071949">
    <property type="term" value="F:FAD binding"/>
    <property type="evidence" value="ECO:0007669"/>
    <property type="project" value="InterPro"/>
</dbReference>
<keyword evidence="9 16" id="KW-0521">NADP</keyword>
<dbReference type="GO" id="GO:0051301">
    <property type="term" value="P:cell division"/>
    <property type="evidence" value="ECO:0007669"/>
    <property type="project" value="UniProtKB-KW"/>
</dbReference>
<evidence type="ECO:0000256" key="11">
    <source>
        <dbReference type="ARBA" id="ARBA00022984"/>
    </source>
</evidence>
<dbReference type="GO" id="GO:0009252">
    <property type="term" value="P:peptidoglycan biosynthetic process"/>
    <property type="evidence" value="ECO:0007669"/>
    <property type="project" value="UniProtKB-UniRule"/>
</dbReference>
<evidence type="ECO:0000313" key="18">
    <source>
        <dbReference type="EMBL" id="KRQ87102.1"/>
    </source>
</evidence>
<dbReference type="GO" id="GO:0071555">
    <property type="term" value="P:cell wall organization"/>
    <property type="evidence" value="ECO:0007669"/>
    <property type="project" value="UniProtKB-KW"/>
</dbReference>
<dbReference type="SUPFAM" id="SSF56194">
    <property type="entry name" value="Uridine diphospho-N-Acetylenolpyruvylglucosamine reductase, MurB, C-terminal domain"/>
    <property type="match status" value="1"/>
</dbReference>
<sequence>MNLDVVKKELLNIFNNNILFDEPMKNHTSFKVGGPADILVIPENKEQLISAIRICNDQSVPFMIIGNGSNLLVKDGGIRGVVIKTSHLNKVWAEGDRIFAECGATLAKASAEALKNSLKGMEFASGIPGSVGGAIFMNAGAYGGEIKDIVEKVTAVDFNGNIINLSNEDLKFAYRSCIVQKEKLIVLEVEFKLSKGNYDEIKALMEDLNKRRSDKQPLNYPSAGSVFKRPEGYFAGKLIEDAGLKGISIGGAMVSEKHAGFIINYNNATADDVLKLIKKVQDVVLDKFGVKLETEVKIVGE</sequence>
<comment type="pathway">
    <text evidence="4 16">Cell wall biogenesis; peptidoglycan biosynthesis.</text>
</comment>
<dbReference type="HAMAP" id="MF_00037">
    <property type="entry name" value="MurB"/>
    <property type="match status" value="1"/>
</dbReference>
<keyword evidence="7 16" id="KW-0285">Flavoprotein</keyword>
<feature type="active site" evidence="16">
    <location>
        <position position="295"/>
    </location>
</feature>
<dbReference type="EC" id="1.3.1.98" evidence="16"/>
<dbReference type="PATRIC" id="fig|908809.3.peg.911"/>
<reference evidence="18 19" key="1">
    <citation type="submission" date="2015-09" db="EMBL/GenBank/DDBJ databases">
        <title>Draft genome sequence of a Caloramator mitchellensis, a moderate thermophile from the Great Artesian Basin of Australia.</title>
        <authorList>
            <person name="Patel B.K."/>
        </authorList>
    </citation>
    <scope>NUCLEOTIDE SEQUENCE [LARGE SCALE GENOMIC DNA]</scope>
    <source>
        <strain evidence="18 19">VF08</strain>
    </source>
</reference>
<dbReference type="GO" id="GO:0005829">
    <property type="term" value="C:cytosol"/>
    <property type="evidence" value="ECO:0007669"/>
    <property type="project" value="TreeGrafter"/>
</dbReference>
<evidence type="ECO:0000256" key="14">
    <source>
        <dbReference type="ARBA" id="ARBA00023316"/>
    </source>
</evidence>
<dbReference type="AlphaFoldDB" id="A0A0R3K0R6"/>
<dbReference type="EMBL" id="LKHP01000004">
    <property type="protein sequence ID" value="KRQ87102.1"/>
    <property type="molecule type" value="Genomic_DNA"/>
</dbReference>
<keyword evidence="11 16" id="KW-0573">Peptidoglycan synthesis</keyword>
<keyword evidence="14 16" id="KW-0961">Cell wall biogenesis/degradation</keyword>
<feature type="domain" description="FAD-binding PCMH-type" evidence="17">
    <location>
        <begin position="32"/>
        <end position="196"/>
    </location>
</feature>
<evidence type="ECO:0000256" key="6">
    <source>
        <dbReference type="ARBA" id="ARBA00022618"/>
    </source>
</evidence>
<evidence type="ECO:0000256" key="9">
    <source>
        <dbReference type="ARBA" id="ARBA00022857"/>
    </source>
</evidence>
<keyword evidence="10 16" id="KW-0133">Cell shape</keyword>
<keyword evidence="12 16" id="KW-0560">Oxidoreductase</keyword>
<evidence type="ECO:0000256" key="7">
    <source>
        <dbReference type="ARBA" id="ARBA00022630"/>
    </source>
</evidence>
<evidence type="ECO:0000256" key="15">
    <source>
        <dbReference type="ARBA" id="ARBA00048914"/>
    </source>
</evidence>
<dbReference type="RefSeq" id="WP_057977562.1">
    <property type="nucleotide sequence ID" value="NZ_LKHP01000004.1"/>
</dbReference>
<dbReference type="PROSITE" id="PS51387">
    <property type="entry name" value="FAD_PCMH"/>
    <property type="match status" value="1"/>
</dbReference>
<evidence type="ECO:0000256" key="5">
    <source>
        <dbReference type="ARBA" id="ARBA00022490"/>
    </source>
</evidence>
<evidence type="ECO:0000256" key="8">
    <source>
        <dbReference type="ARBA" id="ARBA00022827"/>
    </source>
</evidence>
<keyword evidence="13 16" id="KW-0131">Cell cycle</keyword>
<dbReference type="InterPro" id="IPR016166">
    <property type="entry name" value="FAD-bd_PCMH"/>
</dbReference>
<proteinExistence type="inferred from homology"/>
<dbReference type="NCBIfam" id="TIGR00179">
    <property type="entry name" value="murB"/>
    <property type="match status" value="1"/>
</dbReference>
<dbReference type="PANTHER" id="PTHR21071">
    <property type="entry name" value="UDP-N-ACETYLENOLPYRUVOYLGLUCOSAMINE REDUCTASE"/>
    <property type="match status" value="1"/>
</dbReference>
<evidence type="ECO:0000256" key="13">
    <source>
        <dbReference type="ARBA" id="ARBA00023306"/>
    </source>
</evidence>
<evidence type="ECO:0000256" key="16">
    <source>
        <dbReference type="HAMAP-Rule" id="MF_00037"/>
    </source>
</evidence>
<evidence type="ECO:0000313" key="19">
    <source>
        <dbReference type="Proteomes" id="UP000052015"/>
    </source>
</evidence>
<dbReference type="InterPro" id="IPR036635">
    <property type="entry name" value="MurB_C_sf"/>
</dbReference>
<dbReference type="InterPro" id="IPR016169">
    <property type="entry name" value="FAD-bd_PCMH_sub2"/>
</dbReference>
<gene>
    <name evidence="16 18" type="primary">murB</name>
    <name evidence="18" type="ORF">ABG79_00900</name>
</gene>
<evidence type="ECO:0000256" key="1">
    <source>
        <dbReference type="ARBA" id="ARBA00001974"/>
    </source>
</evidence>
<comment type="cofactor">
    <cofactor evidence="1 16">
        <name>FAD</name>
        <dbReference type="ChEBI" id="CHEBI:57692"/>
    </cofactor>
</comment>
<dbReference type="Pfam" id="PF01565">
    <property type="entry name" value="FAD_binding_4"/>
    <property type="match status" value="1"/>
</dbReference>
<keyword evidence="19" id="KW-1185">Reference proteome</keyword>
<evidence type="ECO:0000256" key="4">
    <source>
        <dbReference type="ARBA" id="ARBA00004752"/>
    </source>
</evidence>
<evidence type="ECO:0000256" key="12">
    <source>
        <dbReference type="ARBA" id="ARBA00023002"/>
    </source>
</evidence>
<keyword evidence="5 16" id="KW-0963">Cytoplasm</keyword>
<dbReference type="SUPFAM" id="SSF56176">
    <property type="entry name" value="FAD-binding/transporter-associated domain-like"/>
    <property type="match status" value="1"/>
</dbReference>
<dbReference type="Gene3D" id="3.30.43.10">
    <property type="entry name" value="Uridine Diphospho-n-acetylenolpyruvylglucosamine Reductase, domain 2"/>
    <property type="match status" value="1"/>
</dbReference>
<keyword evidence="6 16" id="KW-0132">Cell division</keyword>
<dbReference type="InterPro" id="IPR016167">
    <property type="entry name" value="FAD-bd_PCMH_sub1"/>
</dbReference>
<dbReference type="Pfam" id="PF02873">
    <property type="entry name" value="MurB_C"/>
    <property type="match status" value="1"/>
</dbReference>
<feature type="active site" evidence="16">
    <location>
        <position position="175"/>
    </location>
</feature>
<dbReference type="InterPro" id="IPR006094">
    <property type="entry name" value="Oxid_FAD_bind_N"/>
</dbReference>
<dbReference type="InterPro" id="IPR003170">
    <property type="entry name" value="MurB"/>
</dbReference>
<dbReference type="GO" id="GO:0008762">
    <property type="term" value="F:UDP-N-acetylmuramate dehydrogenase activity"/>
    <property type="evidence" value="ECO:0007669"/>
    <property type="project" value="UniProtKB-UniRule"/>
</dbReference>
<comment type="similarity">
    <text evidence="16">Belongs to the MurB family.</text>
</comment>
<dbReference type="Gene3D" id="3.90.78.10">
    <property type="entry name" value="UDP-N-acetylenolpyruvoylglucosamine reductase, C-terminal domain"/>
    <property type="match status" value="1"/>
</dbReference>
<keyword evidence="8 16" id="KW-0274">FAD</keyword>
<evidence type="ECO:0000256" key="3">
    <source>
        <dbReference type="ARBA" id="ARBA00004496"/>
    </source>
</evidence>
<dbReference type="GO" id="GO:0008360">
    <property type="term" value="P:regulation of cell shape"/>
    <property type="evidence" value="ECO:0007669"/>
    <property type="project" value="UniProtKB-KW"/>
</dbReference>
<evidence type="ECO:0000256" key="10">
    <source>
        <dbReference type="ARBA" id="ARBA00022960"/>
    </source>
</evidence>
<comment type="function">
    <text evidence="2 16">Cell wall formation.</text>
</comment>
<comment type="catalytic activity">
    <reaction evidence="15 16">
        <text>UDP-N-acetyl-alpha-D-muramate + NADP(+) = UDP-N-acetyl-3-O-(1-carboxyvinyl)-alpha-D-glucosamine + NADPH + H(+)</text>
        <dbReference type="Rhea" id="RHEA:12248"/>
        <dbReference type="ChEBI" id="CHEBI:15378"/>
        <dbReference type="ChEBI" id="CHEBI:57783"/>
        <dbReference type="ChEBI" id="CHEBI:58349"/>
        <dbReference type="ChEBI" id="CHEBI:68483"/>
        <dbReference type="ChEBI" id="CHEBI:70757"/>
        <dbReference type="EC" id="1.3.1.98"/>
    </reaction>
</comment>
<evidence type="ECO:0000259" key="17">
    <source>
        <dbReference type="PROSITE" id="PS51387"/>
    </source>
</evidence>
<dbReference type="PANTHER" id="PTHR21071:SF4">
    <property type="entry name" value="UDP-N-ACETYLENOLPYRUVOYLGLUCOSAMINE REDUCTASE"/>
    <property type="match status" value="1"/>
</dbReference>
<dbReference type="Proteomes" id="UP000052015">
    <property type="component" value="Unassembled WGS sequence"/>
</dbReference>
<protein>
    <recommendedName>
        <fullName evidence="16">UDP-N-acetylenolpyruvoylglucosamine reductase</fullName>
        <ecNumber evidence="16">1.3.1.98</ecNumber>
    </recommendedName>
    <alternativeName>
        <fullName evidence="16">UDP-N-acetylmuramate dehydrogenase</fullName>
    </alternativeName>
</protein>
<dbReference type="STRING" id="908809.ABG79_00900"/>
<dbReference type="Gene3D" id="3.30.465.10">
    <property type="match status" value="1"/>
</dbReference>
<feature type="active site" description="Proton donor" evidence="16">
    <location>
        <position position="225"/>
    </location>
</feature>
<dbReference type="OrthoDB" id="9804753at2"/>
<dbReference type="NCBIfam" id="NF010480">
    <property type="entry name" value="PRK13905.1"/>
    <property type="match status" value="1"/>
</dbReference>
<name>A0A0R3K0R6_CALMK</name>
<organism evidence="18 19">
    <name type="scientific">Caloramator mitchellensis</name>
    <dbReference type="NCBI Taxonomy" id="908809"/>
    <lineage>
        <taxon>Bacteria</taxon>
        <taxon>Bacillati</taxon>
        <taxon>Bacillota</taxon>
        <taxon>Clostridia</taxon>
        <taxon>Eubacteriales</taxon>
        <taxon>Clostridiaceae</taxon>
        <taxon>Caloramator</taxon>
    </lineage>
</organism>
<dbReference type="InterPro" id="IPR036318">
    <property type="entry name" value="FAD-bd_PCMH-like_sf"/>
</dbReference>
<accession>A0A0R3K0R6</accession>
<evidence type="ECO:0000256" key="2">
    <source>
        <dbReference type="ARBA" id="ARBA00003921"/>
    </source>
</evidence>
<comment type="subcellular location">
    <subcellularLocation>
        <location evidence="3 16">Cytoplasm</location>
    </subcellularLocation>
</comment>
<comment type="caution">
    <text evidence="18">The sequence shown here is derived from an EMBL/GenBank/DDBJ whole genome shotgun (WGS) entry which is preliminary data.</text>
</comment>